<name>A0AAE6JCY3_9SPHI</name>
<accession>A0AAE6JCY3</accession>
<dbReference type="EMBL" id="CP043451">
    <property type="protein sequence ID" value="QEM03053.1"/>
    <property type="molecule type" value="Genomic_DNA"/>
</dbReference>
<evidence type="ECO:0000313" key="2">
    <source>
        <dbReference type="EMBL" id="QTE48199.1"/>
    </source>
</evidence>
<dbReference type="Proteomes" id="UP000663940">
    <property type="component" value="Chromosome"/>
</dbReference>
<dbReference type="EMBL" id="CP071880">
    <property type="protein sequence ID" value="QTE48199.1"/>
    <property type="molecule type" value="Genomic_DNA"/>
</dbReference>
<gene>
    <name evidence="1" type="ORF">DIU31_005785</name>
    <name evidence="2" type="ORF">J3L21_21940</name>
</gene>
<keyword evidence="4" id="KW-1185">Reference proteome</keyword>
<evidence type="ECO:0000313" key="3">
    <source>
        <dbReference type="Proteomes" id="UP000250557"/>
    </source>
</evidence>
<proteinExistence type="predicted"/>
<protein>
    <recommendedName>
        <fullName evidence="5">SWIM-type domain-containing protein</fullName>
    </recommendedName>
</protein>
<reference evidence="2 4" key="2">
    <citation type="submission" date="2021-03" db="EMBL/GenBank/DDBJ databases">
        <title>Mucilaginibacter strains isolated from gold and copper mining confer multi heavy-metal resistance.</title>
        <authorList>
            <person name="Li Y."/>
        </authorList>
    </citation>
    <scope>NUCLEOTIDE SEQUENCE [LARGE SCALE GENOMIC DNA]</scope>
    <source>
        <strain evidence="2 4">P2-4</strain>
    </source>
</reference>
<sequence length="448" mass="52727">MSAKNIQLETIIPPDTFFYIIPFENDDLILTKEVLYKHFESPLKTKRHTDRTTIGSIIYGNDIFTVEVTVRYEQRKNLMVHIGRDEISVSCECGMPGGLLCQHAYYGLFKLMHYRDIDLKRYYWPGFNHQKKNKNTYLDITVNGHNVSFEPKKEYGNLYRLGLGFNFFETPTFEKKIEQKIIPSYGNQEILGYAMVWTWLTLWSVHLPFIIPFIGKTNLGGDDIFSYHRYLRNDKPFHHHQNLTEEQIYLNEIDNDMFKLSKSVGRQADGKYTENWINARPKLFEIWQQIIPVLKNQRYLVSTNSYGLNPMNDRPRKMDTEKCQLSAGELSISFILKDRNDYFTFEIIVKAGEKDITNLNKAPLFVIDKEDNTFHLVNSLQDEKLINFFYRRANMSTVLTEHFVDFHNRFLKPLSECYPVAYQAFGTKKIIPYEFNNVIKTNSKNHGA</sequence>
<reference evidence="1 3" key="1">
    <citation type="submission" date="2019-08" db="EMBL/GenBank/DDBJ databases">
        <title>Comparative genome analysis confer to the adaptation heavy metal polluted environment.</title>
        <authorList>
            <person name="Li Y."/>
        </authorList>
    </citation>
    <scope>NUCLEOTIDE SEQUENCE [LARGE SCALE GENOMIC DNA]</scope>
    <source>
        <strain evidence="1 3">P2</strain>
    </source>
</reference>
<dbReference type="AlphaFoldDB" id="A0AAE6JCY3"/>
<evidence type="ECO:0000313" key="1">
    <source>
        <dbReference type="EMBL" id="QEM03053.1"/>
    </source>
</evidence>
<evidence type="ECO:0000313" key="4">
    <source>
        <dbReference type="Proteomes" id="UP000663940"/>
    </source>
</evidence>
<organism evidence="1 3">
    <name type="scientific">Mucilaginibacter rubeus</name>
    <dbReference type="NCBI Taxonomy" id="2027860"/>
    <lineage>
        <taxon>Bacteria</taxon>
        <taxon>Pseudomonadati</taxon>
        <taxon>Bacteroidota</taxon>
        <taxon>Sphingobacteriia</taxon>
        <taxon>Sphingobacteriales</taxon>
        <taxon>Sphingobacteriaceae</taxon>
        <taxon>Mucilaginibacter</taxon>
    </lineage>
</organism>
<dbReference type="Proteomes" id="UP000250557">
    <property type="component" value="Chromosome"/>
</dbReference>
<dbReference type="RefSeq" id="WP_112658489.1">
    <property type="nucleotide sequence ID" value="NZ_CP043451.1"/>
</dbReference>
<evidence type="ECO:0008006" key="5">
    <source>
        <dbReference type="Google" id="ProtNLM"/>
    </source>
</evidence>